<dbReference type="InterPro" id="IPR038460">
    <property type="entry name" value="AcetylCoA_hyd_C_sf"/>
</dbReference>
<feature type="domain" description="Acetyl-CoA hydrolase/transferase C-terminal" evidence="1">
    <location>
        <begin position="256"/>
        <end position="408"/>
    </location>
</feature>
<organism evidence="2 3">
    <name type="scientific">Parasphingopyxis lamellibrachiae</name>
    <dbReference type="NCBI Taxonomy" id="680125"/>
    <lineage>
        <taxon>Bacteria</taxon>
        <taxon>Pseudomonadati</taxon>
        <taxon>Pseudomonadota</taxon>
        <taxon>Alphaproteobacteria</taxon>
        <taxon>Sphingomonadales</taxon>
        <taxon>Sphingomonadaceae</taxon>
        <taxon>Parasphingopyxis</taxon>
    </lineage>
</organism>
<keyword evidence="2" id="KW-0808">Transferase</keyword>
<keyword evidence="2" id="KW-0378">Hydrolase</keyword>
<proteinExistence type="predicted"/>
<accession>A0A3D9FET7</accession>
<dbReference type="SUPFAM" id="SSF100950">
    <property type="entry name" value="NagB/RpiA/CoA transferase-like"/>
    <property type="match status" value="2"/>
</dbReference>
<comment type="caution">
    <text evidence="2">The sequence shown here is derived from an EMBL/GenBank/DDBJ whole genome shotgun (WGS) entry which is preliminary data.</text>
</comment>
<evidence type="ECO:0000313" key="3">
    <source>
        <dbReference type="Proteomes" id="UP000256310"/>
    </source>
</evidence>
<evidence type="ECO:0000259" key="1">
    <source>
        <dbReference type="Pfam" id="PF13336"/>
    </source>
</evidence>
<dbReference type="PANTHER" id="PTHR21432">
    <property type="entry name" value="ACETYL-COA HYDROLASE-RELATED"/>
    <property type="match status" value="1"/>
</dbReference>
<gene>
    <name evidence="2" type="ORF">DFR46_1356</name>
</gene>
<dbReference type="RefSeq" id="WP_116235751.1">
    <property type="nucleotide sequence ID" value="NZ_QRDP01000004.1"/>
</dbReference>
<dbReference type="PANTHER" id="PTHR21432:SF20">
    <property type="entry name" value="ACETYL-COA HYDROLASE"/>
    <property type="match status" value="1"/>
</dbReference>
<name>A0A3D9FET7_9SPHN</name>
<dbReference type="Proteomes" id="UP000256310">
    <property type="component" value="Unassembled WGS sequence"/>
</dbReference>
<dbReference type="Gene3D" id="3.40.1080.20">
    <property type="entry name" value="Acetyl-CoA hydrolase/transferase C-terminal domain"/>
    <property type="match status" value="1"/>
</dbReference>
<dbReference type="Gene3D" id="3.30.750.70">
    <property type="entry name" value="4-hydroxybutyrate coenzyme like domains"/>
    <property type="match status" value="1"/>
</dbReference>
<dbReference type="Gene3D" id="3.40.1080.10">
    <property type="entry name" value="Glutaconate Coenzyme A-transferase"/>
    <property type="match status" value="1"/>
</dbReference>
<dbReference type="GO" id="GO:0008775">
    <property type="term" value="F:acetate CoA-transferase activity"/>
    <property type="evidence" value="ECO:0007669"/>
    <property type="project" value="InterPro"/>
</dbReference>
<sequence>MGAKQIDAAGARQLLREAETLFLQGMSGEPRSLHAIIADDPSAISRLTILTSFVSGINRFDCALFDNAARVSGFFPAGAKARDTYRQVISTYFGVTESVRAFAADTVFIPVSPPDRSGMVTPGLSAEFVETSLQTASQRIAIISPSLPVLPGNACLSLDRFSHSLVDTTPPLSLPSNNLGGDPVSDAIADHLARLIGDGATLQTGIGRVPSRLFSKLTGHRSLRIHSGLISGEIRTLVEAGAIDPDSPMHCATLTGDTDFYHWLDGREDFRLHPIQHTHHPSTLANIDGLITVNSAIEVDLLGQVNAEKAGDRIVSAAGGLPDFSAAGHRSPGGCSIIALPATDTSGTRSRIVARLPDDAPVTVPRADVDFVVTEHGIAELRGKTPDERARALADIAAPDARPALKRYS</sequence>
<keyword evidence="3" id="KW-1185">Reference proteome</keyword>
<protein>
    <submittedName>
        <fullName evidence="2">Acetyl-CoA hydrolase/transferase-like protein</fullName>
    </submittedName>
</protein>
<dbReference type="GO" id="GO:0016787">
    <property type="term" value="F:hydrolase activity"/>
    <property type="evidence" value="ECO:0007669"/>
    <property type="project" value="UniProtKB-KW"/>
</dbReference>
<reference evidence="2 3" key="1">
    <citation type="submission" date="2018-07" db="EMBL/GenBank/DDBJ databases">
        <title>Genomic Encyclopedia of Type Strains, Phase IV (KMG-IV): sequencing the most valuable type-strain genomes for metagenomic binning, comparative biology and taxonomic classification.</title>
        <authorList>
            <person name="Goeker M."/>
        </authorList>
    </citation>
    <scope>NUCLEOTIDE SEQUENCE [LARGE SCALE GENOMIC DNA]</scope>
    <source>
        <strain evidence="2 3">DSM 26725</strain>
    </source>
</reference>
<dbReference type="Pfam" id="PF13336">
    <property type="entry name" value="AcetylCoA_hyd_C"/>
    <property type="match status" value="1"/>
</dbReference>
<evidence type="ECO:0000313" key="2">
    <source>
        <dbReference type="EMBL" id="RED16334.1"/>
    </source>
</evidence>
<dbReference type="GO" id="GO:0006083">
    <property type="term" value="P:acetate metabolic process"/>
    <property type="evidence" value="ECO:0007669"/>
    <property type="project" value="InterPro"/>
</dbReference>
<dbReference type="InterPro" id="IPR026888">
    <property type="entry name" value="AcetylCoA_hyd_C"/>
</dbReference>
<dbReference type="AlphaFoldDB" id="A0A3D9FET7"/>
<dbReference type="OrthoDB" id="9801795at2"/>
<dbReference type="InterPro" id="IPR046433">
    <property type="entry name" value="ActCoA_hydro"/>
</dbReference>
<dbReference type="InterPro" id="IPR037171">
    <property type="entry name" value="NagB/RpiA_transferase-like"/>
</dbReference>
<dbReference type="EMBL" id="QRDP01000004">
    <property type="protein sequence ID" value="RED16334.1"/>
    <property type="molecule type" value="Genomic_DNA"/>
</dbReference>